<reference evidence="2" key="2">
    <citation type="journal article" date="2018" name="Plant J.">
        <title>The Sorghum bicolor reference genome: improved assembly, gene annotations, a transcriptome atlas, and signatures of genome organization.</title>
        <authorList>
            <person name="McCormick R.F."/>
            <person name="Truong S.K."/>
            <person name="Sreedasyam A."/>
            <person name="Jenkins J."/>
            <person name="Shu S."/>
            <person name="Sims D."/>
            <person name="Kennedy M."/>
            <person name="Amirebrahimi M."/>
            <person name="Weers B.D."/>
            <person name="McKinley B."/>
            <person name="Mattison A."/>
            <person name="Morishige D.T."/>
            <person name="Grimwood J."/>
            <person name="Schmutz J."/>
            <person name="Mullet J.E."/>
        </authorList>
    </citation>
    <scope>NUCLEOTIDE SEQUENCE [LARGE SCALE GENOMIC DNA]</scope>
    <source>
        <strain evidence="2">cv. BTx623</strain>
    </source>
</reference>
<sequence length="153" mass="17738">MHHLCLLIYICRDQCPSTSTNVHQHVDGGYARPADRRIQEADDRVCQSRFAVVPRCMSAGRHTINRCTTKCGGNQIHIHVLCRVEGVPVYTVEIQEKISCSRSTSSAQSHCMRMRWWSTANVDQHWRIFHVRHHPFWKLGVANFGCRWSQWPA</sequence>
<dbReference type="EMBL" id="CM000760">
    <property type="protein sequence ID" value="OQU92232.1"/>
    <property type="molecule type" value="Genomic_DNA"/>
</dbReference>
<evidence type="ECO:0000313" key="2">
    <source>
        <dbReference type="Proteomes" id="UP000000768"/>
    </source>
</evidence>
<reference evidence="1 2" key="1">
    <citation type="journal article" date="2009" name="Nature">
        <title>The Sorghum bicolor genome and the diversification of grasses.</title>
        <authorList>
            <person name="Paterson A.H."/>
            <person name="Bowers J.E."/>
            <person name="Bruggmann R."/>
            <person name="Dubchak I."/>
            <person name="Grimwood J."/>
            <person name="Gundlach H."/>
            <person name="Haberer G."/>
            <person name="Hellsten U."/>
            <person name="Mitros T."/>
            <person name="Poliakov A."/>
            <person name="Schmutz J."/>
            <person name="Spannagl M."/>
            <person name="Tang H."/>
            <person name="Wang X."/>
            <person name="Wicker T."/>
            <person name="Bharti A.K."/>
            <person name="Chapman J."/>
            <person name="Feltus F.A."/>
            <person name="Gowik U."/>
            <person name="Grigoriev I.V."/>
            <person name="Lyons E."/>
            <person name="Maher C.A."/>
            <person name="Martis M."/>
            <person name="Narechania A."/>
            <person name="Otillar R.P."/>
            <person name="Penning B.W."/>
            <person name="Salamov A.A."/>
            <person name="Wang Y."/>
            <person name="Zhang L."/>
            <person name="Carpita N.C."/>
            <person name="Freeling M."/>
            <person name="Gingle A.R."/>
            <person name="Hash C.T."/>
            <person name="Keller B."/>
            <person name="Klein P."/>
            <person name="Kresovich S."/>
            <person name="McCann M.C."/>
            <person name="Ming R."/>
            <person name="Peterson D.G."/>
            <person name="Mehboob-ur-Rahman"/>
            <person name="Ware D."/>
            <person name="Westhoff P."/>
            <person name="Mayer K.F."/>
            <person name="Messing J."/>
            <person name="Rokhsar D.S."/>
        </authorList>
    </citation>
    <scope>NUCLEOTIDE SEQUENCE [LARGE SCALE GENOMIC DNA]</scope>
    <source>
        <strain evidence="2">cv. BTx623</strain>
    </source>
</reference>
<dbReference type="Gramene" id="OQU92232">
    <property type="protein sequence ID" value="OQU92232"/>
    <property type="gene ID" value="SORBI_3001G314350"/>
</dbReference>
<name>A0A1Z5S8H8_SORBI</name>
<gene>
    <name evidence="1" type="ORF">SORBI_3001G314350</name>
</gene>
<dbReference type="AlphaFoldDB" id="A0A1Z5S8H8"/>
<proteinExistence type="predicted"/>
<keyword evidence="2" id="KW-1185">Reference proteome</keyword>
<dbReference type="Proteomes" id="UP000000768">
    <property type="component" value="Chromosome 1"/>
</dbReference>
<accession>A0A1Z5S8H8</accession>
<evidence type="ECO:0000313" key="1">
    <source>
        <dbReference type="EMBL" id="OQU92232.1"/>
    </source>
</evidence>
<protein>
    <submittedName>
        <fullName evidence="1">Uncharacterized protein</fullName>
    </submittedName>
</protein>
<organism evidence="1 2">
    <name type="scientific">Sorghum bicolor</name>
    <name type="common">Sorghum</name>
    <name type="synonym">Sorghum vulgare</name>
    <dbReference type="NCBI Taxonomy" id="4558"/>
    <lineage>
        <taxon>Eukaryota</taxon>
        <taxon>Viridiplantae</taxon>
        <taxon>Streptophyta</taxon>
        <taxon>Embryophyta</taxon>
        <taxon>Tracheophyta</taxon>
        <taxon>Spermatophyta</taxon>
        <taxon>Magnoliopsida</taxon>
        <taxon>Liliopsida</taxon>
        <taxon>Poales</taxon>
        <taxon>Poaceae</taxon>
        <taxon>PACMAD clade</taxon>
        <taxon>Panicoideae</taxon>
        <taxon>Andropogonodae</taxon>
        <taxon>Andropogoneae</taxon>
        <taxon>Sorghinae</taxon>
        <taxon>Sorghum</taxon>
    </lineage>
</organism>
<dbReference type="InParanoid" id="A0A1Z5S8H8"/>